<keyword evidence="5" id="KW-1185">Reference proteome</keyword>
<evidence type="ECO:0000256" key="1">
    <source>
        <dbReference type="SAM" id="MobiDB-lite"/>
    </source>
</evidence>
<comment type="caution">
    <text evidence="4">The sequence shown here is derived from an EMBL/GenBank/DDBJ whole genome shotgun (WGS) entry which is preliminary data.</text>
</comment>
<feature type="compositionally biased region" description="Basic and acidic residues" evidence="1">
    <location>
        <begin position="107"/>
        <end position="116"/>
    </location>
</feature>
<dbReference type="SUPFAM" id="SSF47473">
    <property type="entry name" value="EF-hand"/>
    <property type="match status" value="1"/>
</dbReference>
<organism evidence="4 5">
    <name type="scientific">Rhizobium paranaense</name>
    <dbReference type="NCBI Taxonomy" id="1650438"/>
    <lineage>
        <taxon>Bacteria</taxon>
        <taxon>Pseudomonadati</taxon>
        <taxon>Pseudomonadota</taxon>
        <taxon>Alphaproteobacteria</taxon>
        <taxon>Hyphomicrobiales</taxon>
        <taxon>Rhizobiaceae</taxon>
        <taxon>Rhizobium/Agrobacterium group</taxon>
        <taxon>Rhizobium</taxon>
    </lineage>
</organism>
<dbReference type="GO" id="GO:0005509">
    <property type="term" value="F:calcium ion binding"/>
    <property type="evidence" value="ECO:0007669"/>
    <property type="project" value="InterPro"/>
</dbReference>
<evidence type="ECO:0000256" key="2">
    <source>
        <dbReference type="SAM" id="SignalP"/>
    </source>
</evidence>
<gene>
    <name evidence="4" type="ORF">GGD50_003763</name>
</gene>
<dbReference type="InterPro" id="IPR018247">
    <property type="entry name" value="EF_Hand_1_Ca_BS"/>
</dbReference>
<reference evidence="4 5" key="1">
    <citation type="submission" date="2020-08" db="EMBL/GenBank/DDBJ databases">
        <title>Genomic Encyclopedia of Type Strains, Phase IV (KMG-V): Genome sequencing to study the core and pangenomes of soil and plant-associated prokaryotes.</title>
        <authorList>
            <person name="Whitman W."/>
        </authorList>
    </citation>
    <scope>NUCLEOTIDE SEQUENCE [LARGE SCALE GENOMIC DNA]</scope>
    <source>
        <strain evidence="4 5">SEMIA 4064</strain>
    </source>
</reference>
<evidence type="ECO:0000313" key="5">
    <source>
        <dbReference type="Proteomes" id="UP000549882"/>
    </source>
</evidence>
<dbReference type="Proteomes" id="UP000549882">
    <property type="component" value="Unassembled WGS sequence"/>
</dbReference>
<feature type="domain" description="EF-hand" evidence="3">
    <location>
        <begin position="71"/>
        <end position="106"/>
    </location>
</feature>
<evidence type="ECO:0000259" key="3">
    <source>
        <dbReference type="PROSITE" id="PS50222"/>
    </source>
</evidence>
<dbReference type="InterPro" id="IPR002048">
    <property type="entry name" value="EF_hand_dom"/>
</dbReference>
<dbReference type="AlphaFoldDB" id="A0A7W9D282"/>
<sequence length="220" mass="24321">MNGKKILLAGLSATLLVGAAVQASFAAPQGNDDMRGHGGRWHHPGFSPEVAYVRMLKQFDTNGDMKISKDELKAGVDKIFDEIDTNKDGEITPGELRAYRQERVKQWKAEHAKDGDDQAQAQADQGKGDQGKGDQTQGDQAQNGDNQDGGKHHGHHPRGHFMHEAAMMRTTLLFQRIDTDENGQISKQEAEDAGNKLFDRMDRNHDGVISLDDMPNRPLL</sequence>
<feature type="signal peptide" evidence="2">
    <location>
        <begin position="1"/>
        <end position="26"/>
    </location>
</feature>
<feature type="chain" id="PRO_5031552423" evidence="2">
    <location>
        <begin position="27"/>
        <end position="220"/>
    </location>
</feature>
<dbReference type="CDD" id="cd00051">
    <property type="entry name" value="EFh"/>
    <property type="match status" value="1"/>
</dbReference>
<dbReference type="PROSITE" id="PS00018">
    <property type="entry name" value="EF_HAND_1"/>
    <property type="match status" value="1"/>
</dbReference>
<feature type="region of interest" description="Disordered" evidence="1">
    <location>
        <begin position="107"/>
        <end position="158"/>
    </location>
</feature>
<dbReference type="RefSeq" id="WP_107106846.1">
    <property type="nucleotide sequence ID" value="NZ_JACHBI010000007.1"/>
</dbReference>
<protein>
    <submittedName>
        <fullName evidence="4">Ca2+-binding EF-hand superfamily protein</fullName>
    </submittedName>
</protein>
<dbReference type="InterPro" id="IPR011992">
    <property type="entry name" value="EF-hand-dom_pair"/>
</dbReference>
<dbReference type="Pfam" id="PF13202">
    <property type="entry name" value="EF-hand_5"/>
    <property type="match status" value="4"/>
</dbReference>
<proteinExistence type="predicted"/>
<name>A0A7W9D282_9HYPH</name>
<feature type="compositionally biased region" description="Low complexity" evidence="1">
    <location>
        <begin position="133"/>
        <end position="146"/>
    </location>
</feature>
<evidence type="ECO:0000313" key="4">
    <source>
        <dbReference type="EMBL" id="MBB5575134.1"/>
    </source>
</evidence>
<dbReference type="Gene3D" id="1.10.238.10">
    <property type="entry name" value="EF-hand"/>
    <property type="match status" value="2"/>
</dbReference>
<dbReference type="PROSITE" id="PS50222">
    <property type="entry name" value="EF_HAND_2"/>
    <property type="match status" value="1"/>
</dbReference>
<keyword evidence="2" id="KW-0732">Signal</keyword>
<dbReference type="EMBL" id="JACHBI010000007">
    <property type="protein sequence ID" value="MBB5575134.1"/>
    <property type="molecule type" value="Genomic_DNA"/>
</dbReference>
<dbReference type="SMART" id="SM00054">
    <property type="entry name" value="EFh"/>
    <property type="match status" value="3"/>
</dbReference>
<accession>A0A7W9D282</accession>